<reference evidence="10 11" key="1">
    <citation type="submission" date="2013-03" db="EMBL/GenBank/DDBJ databases">
        <title>The Genome Sequence of Exophiala aquamarina CBS 119918.</title>
        <authorList>
            <consortium name="The Broad Institute Genomics Platform"/>
            <person name="Cuomo C."/>
            <person name="de Hoog S."/>
            <person name="Gorbushina A."/>
            <person name="Walker B."/>
            <person name="Young S.K."/>
            <person name="Zeng Q."/>
            <person name="Gargeya S."/>
            <person name="Fitzgerald M."/>
            <person name="Haas B."/>
            <person name="Abouelleil A."/>
            <person name="Allen A.W."/>
            <person name="Alvarado L."/>
            <person name="Arachchi H.M."/>
            <person name="Berlin A.M."/>
            <person name="Chapman S.B."/>
            <person name="Gainer-Dewar J."/>
            <person name="Goldberg J."/>
            <person name="Griggs A."/>
            <person name="Gujja S."/>
            <person name="Hansen M."/>
            <person name="Howarth C."/>
            <person name="Imamovic A."/>
            <person name="Ireland A."/>
            <person name="Larimer J."/>
            <person name="McCowan C."/>
            <person name="Murphy C."/>
            <person name="Pearson M."/>
            <person name="Poon T.W."/>
            <person name="Priest M."/>
            <person name="Roberts A."/>
            <person name="Saif S."/>
            <person name="Shea T."/>
            <person name="Sisk P."/>
            <person name="Sykes S."/>
            <person name="Wortman J."/>
            <person name="Nusbaum C."/>
            <person name="Birren B."/>
        </authorList>
    </citation>
    <scope>NUCLEOTIDE SEQUENCE [LARGE SCALE GENOMIC DNA]</scope>
    <source>
        <strain evidence="10 11">CBS 119918</strain>
    </source>
</reference>
<proteinExistence type="inferred from homology"/>
<feature type="transmembrane region" description="Helical" evidence="8">
    <location>
        <begin position="440"/>
        <end position="463"/>
    </location>
</feature>
<dbReference type="Gene3D" id="1.20.1250.20">
    <property type="entry name" value="MFS general substrate transporter like domains"/>
    <property type="match status" value="1"/>
</dbReference>
<feature type="transmembrane region" description="Helical" evidence="8">
    <location>
        <begin position="112"/>
        <end position="128"/>
    </location>
</feature>
<evidence type="ECO:0000256" key="2">
    <source>
        <dbReference type="ARBA" id="ARBA00008335"/>
    </source>
</evidence>
<accession>A0A072PN03</accession>
<dbReference type="CDD" id="cd17316">
    <property type="entry name" value="MFS_SV2_like"/>
    <property type="match status" value="1"/>
</dbReference>
<dbReference type="InterPro" id="IPR020846">
    <property type="entry name" value="MFS_dom"/>
</dbReference>
<dbReference type="GO" id="GO:0022857">
    <property type="term" value="F:transmembrane transporter activity"/>
    <property type="evidence" value="ECO:0007669"/>
    <property type="project" value="InterPro"/>
</dbReference>
<keyword evidence="11" id="KW-1185">Reference proteome</keyword>
<dbReference type="OrthoDB" id="3936150at2759"/>
<evidence type="ECO:0000256" key="4">
    <source>
        <dbReference type="ARBA" id="ARBA00022692"/>
    </source>
</evidence>
<keyword evidence="4 8" id="KW-0812">Transmembrane</keyword>
<name>A0A072PN03_9EURO</name>
<dbReference type="GO" id="GO:0016020">
    <property type="term" value="C:membrane"/>
    <property type="evidence" value="ECO:0007669"/>
    <property type="project" value="UniProtKB-SubCell"/>
</dbReference>
<feature type="transmembrane region" description="Helical" evidence="8">
    <location>
        <begin position="213"/>
        <end position="233"/>
    </location>
</feature>
<dbReference type="GeneID" id="25277219"/>
<keyword evidence="5 8" id="KW-1133">Transmembrane helix</keyword>
<feature type="transmembrane region" description="Helical" evidence="8">
    <location>
        <begin position="88"/>
        <end position="105"/>
    </location>
</feature>
<dbReference type="EMBL" id="AMGV01000002">
    <property type="protein sequence ID" value="KEF60713.1"/>
    <property type="molecule type" value="Genomic_DNA"/>
</dbReference>
<dbReference type="PANTHER" id="PTHR23511">
    <property type="entry name" value="SYNAPTIC VESICLE GLYCOPROTEIN 2"/>
    <property type="match status" value="1"/>
</dbReference>
<protein>
    <recommendedName>
        <fullName evidence="9">Major facilitator superfamily (MFS) profile domain-containing protein</fullName>
    </recommendedName>
</protein>
<evidence type="ECO:0000313" key="10">
    <source>
        <dbReference type="EMBL" id="KEF60713.1"/>
    </source>
</evidence>
<dbReference type="InterPro" id="IPR005828">
    <property type="entry name" value="MFS_sugar_transport-like"/>
</dbReference>
<dbReference type="AlphaFoldDB" id="A0A072PN03"/>
<dbReference type="SUPFAM" id="SSF103473">
    <property type="entry name" value="MFS general substrate transporter"/>
    <property type="match status" value="1"/>
</dbReference>
<comment type="similarity">
    <text evidence="2">Belongs to the major facilitator superfamily.</text>
</comment>
<gene>
    <name evidence="10" type="ORF">A1O9_02274</name>
</gene>
<evidence type="ECO:0000256" key="5">
    <source>
        <dbReference type="ARBA" id="ARBA00022989"/>
    </source>
</evidence>
<comment type="subcellular location">
    <subcellularLocation>
        <location evidence="1">Membrane</location>
        <topology evidence="1">Multi-pass membrane protein</topology>
    </subcellularLocation>
</comment>
<feature type="transmembrane region" description="Helical" evidence="8">
    <location>
        <begin position="313"/>
        <end position="332"/>
    </location>
</feature>
<evidence type="ECO:0000256" key="3">
    <source>
        <dbReference type="ARBA" id="ARBA00022448"/>
    </source>
</evidence>
<dbReference type="FunFam" id="1.20.1250.20:FF:000171">
    <property type="entry name" value="MFS general substrate transporter"/>
    <property type="match status" value="1"/>
</dbReference>
<evidence type="ECO:0000256" key="1">
    <source>
        <dbReference type="ARBA" id="ARBA00004141"/>
    </source>
</evidence>
<dbReference type="Proteomes" id="UP000027920">
    <property type="component" value="Unassembled WGS sequence"/>
</dbReference>
<feature type="domain" description="Major facilitator superfamily (MFS) profile" evidence="9">
    <location>
        <begin position="46"/>
        <end position="493"/>
    </location>
</feature>
<evidence type="ECO:0000256" key="8">
    <source>
        <dbReference type="SAM" id="Phobius"/>
    </source>
</evidence>
<dbReference type="RefSeq" id="XP_013263303.1">
    <property type="nucleotide sequence ID" value="XM_013407849.1"/>
</dbReference>
<dbReference type="PANTHER" id="PTHR23511:SF4">
    <property type="entry name" value="MAJOR FACILITATOR SUPERFAMILY (MFS) PROFILE DOMAIN-CONTAINING PROTEIN"/>
    <property type="match status" value="1"/>
</dbReference>
<dbReference type="PROSITE" id="PS50850">
    <property type="entry name" value="MFS"/>
    <property type="match status" value="1"/>
</dbReference>
<feature type="transmembrane region" description="Helical" evidence="8">
    <location>
        <begin position="407"/>
        <end position="428"/>
    </location>
</feature>
<sequence length="498" mass="54630">MLEGKEEQKTPHMVDMDSKVESPSEEPVATGDLISYNGVDPALAAKMHIVNDVGYPYAVDSLLAFLMSITAGQVTLEFQPSYARGGTIALYVGLLVGALFWGVGADIIGRKWAFNLSLLIAAVFSIVAGASPNYIAWTSFVAITGFGAGGNLVLDTTVFLEYLPAKSQWLVTLMAVWWGIGQTAAGLLAWAFIPNFSCTSADNCPRYENMGWRYLWFTSGALVFAMSIARVTVIRFHETPKYLLCNGEDDKVVSLLQDLAYKHGRTCDLTIEKLERHGKIATTHSRNHLSLNEIAIHYKGLFATKKLGVSTTLVWLSWTMIGLAYPLYYIFLPEYLSSRGAQFGQTSAYITWRDYVLTQFSAIFGPLVAAYLCRMPRIGRKYTMVIGALLTMIFFFAYTSVRNDAQNVGFSCAVSFAINIYYGTLYAYSPEVLPSGHRATGNGTAVALNRVMGIMSAIVATYADTSTPVPVYICAALFIVMAIISALFPFEPQNAQSI</sequence>
<keyword evidence="6 8" id="KW-0472">Membrane</keyword>
<evidence type="ECO:0000256" key="7">
    <source>
        <dbReference type="SAM" id="MobiDB-lite"/>
    </source>
</evidence>
<dbReference type="VEuPathDB" id="FungiDB:A1O9_02274"/>
<evidence type="ECO:0000256" key="6">
    <source>
        <dbReference type="ARBA" id="ARBA00023136"/>
    </source>
</evidence>
<feature type="compositionally biased region" description="Basic and acidic residues" evidence="7">
    <location>
        <begin position="1"/>
        <end position="22"/>
    </location>
</feature>
<comment type="caution">
    <text evidence="10">The sequence shown here is derived from an EMBL/GenBank/DDBJ whole genome shotgun (WGS) entry which is preliminary data.</text>
</comment>
<feature type="transmembrane region" description="Helical" evidence="8">
    <location>
        <begin position="469"/>
        <end position="490"/>
    </location>
</feature>
<feature type="transmembrane region" description="Helical" evidence="8">
    <location>
        <begin position="382"/>
        <end position="401"/>
    </location>
</feature>
<organism evidence="10 11">
    <name type="scientific">Exophiala aquamarina CBS 119918</name>
    <dbReference type="NCBI Taxonomy" id="1182545"/>
    <lineage>
        <taxon>Eukaryota</taxon>
        <taxon>Fungi</taxon>
        <taxon>Dikarya</taxon>
        <taxon>Ascomycota</taxon>
        <taxon>Pezizomycotina</taxon>
        <taxon>Eurotiomycetes</taxon>
        <taxon>Chaetothyriomycetidae</taxon>
        <taxon>Chaetothyriales</taxon>
        <taxon>Herpotrichiellaceae</taxon>
        <taxon>Exophiala</taxon>
    </lineage>
</organism>
<evidence type="ECO:0000259" key="9">
    <source>
        <dbReference type="PROSITE" id="PS50850"/>
    </source>
</evidence>
<keyword evidence="3" id="KW-0813">Transport</keyword>
<feature type="transmembrane region" description="Helical" evidence="8">
    <location>
        <begin position="175"/>
        <end position="193"/>
    </location>
</feature>
<feature type="transmembrane region" description="Helical" evidence="8">
    <location>
        <begin position="55"/>
        <end position="76"/>
    </location>
</feature>
<dbReference type="Pfam" id="PF00083">
    <property type="entry name" value="Sugar_tr"/>
    <property type="match status" value="1"/>
</dbReference>
<feature type="transmembrane region" description="Helical" evidence="8">
    <location>
        <begin position="134"/>
        <end position="154"/>
    </location>
</feature>
<dbReference type="InterPro" id="IPR036259">
    <property type="entry name" value="MFS_trans_sf"/>
</dbReference>
<evidence type="ECO:0000313" key="11">
    <source>
        <dbReference type="Proteomes" id="UP000027920"/>
    </source>
</evidence>
<feature type="region of interest" description="Disordered" evidence="7">
    <location>
        <begin position="1"/>
        <end position="26"/>
    </location>
</feature>
<dbReference type="HOGENOM" id="CLU_001265_52_4_1"/>
<feature type="transmembrane region" description="Helical" evidence="8">
    <location>
        <begin position="352"/>
        <end position="373"/>
    </location>
</feature>